<feature type="coiled-coil region" evidence="1">
    <location>
        <begin position="32"/>
        <end position="94"/>
    </location>
</feature>
<reference evidence="3 4" key="1">
    <citation type="submission" date="2022-10" db="EMBL/GenBank/DDBJ databases">
        <title>Alteromonas sp. chi3 Genome sequencing.</title>
        <authorList>
            <person name="Park S."/>
        </authorList>
    </citation>
    <scope>NUCLEOTIDE SEQUENCE [LARGE SCALE GENOMIC DNA]</scope>
    <source>
        <strain evidence="4">chi3</strain>
    </source>
</reference>
<dbReference type="InterPro" id="IPR021244">
    <property type="entry name" value="DUF2802"/>
</dbReference>
<keyword evidence="1" id="KW-0175">Coiled coil</keyword>
<feature type="transmembrane region" description="Helical" evidence="2">
    <location>
        <begin position="6"/>
        <end position="27"/>
    </location>
</feature>
<gene>
    <name evidence="3" type="ORF">OIK42_07015</name>
</gene>
<evidence type="ECO:0000313" key="3">
    <source>
        <dbReference type="EMBL" id="MDC8830515.1"/>
    </source>
</evidence>
<name>A0ABT5L0F9_9ALTE</name>
<evidence type="ECO:0000313" key="4">
    <source>
        <dbReference type="Proteomes" id="UP001218788"/>
    </source>
</evidence>
<evidence type="ECO:0000256" key="1">
    <source>
        <dbReference type="SAM" id="Coils"/>
    </source>
</evidence>
<dbReference type="Proteomes" id="UP001218788">
    <property type="component" value="Unassembled WGS sequence"/>
</dbReference>
<accession>A0ABT5L0F9</accession>
<dbReference type="EMBL" id="JAQQXP010000001">
    <property type="protein sequence ID" value="MDC8830515.1"/>
    <property type="molecule type" value="Genomic_DNA"/>
</dbReference>
<proteinExistence type="predicted"/>
<keyword evidence="4" id="KW-1185">Reference proteome</keyword>
<evidence type="ECO:0000256" key="2">
    <source>
        <dbReference type="SAM" id="Phobius"/>
    </source>
</evidence>
<comment type="caution">
    <text evidence="3">The sequence shown here is derived from an EMBL/GenBank/DDBJ whole genome shotgun (WGS) entry which is preliminary data.</text>
</comment>
<dbReference type="RefSeq" id="WP_273639426.1">
    <property type="nucleotide sequence ID" value="NZ_JAQQXP010000001.1"/>
</dbReference>
<keyword evidence="2" id="KW-0472">Membrane</keyword>
<keyword evidence="2" id="KW-1133">Transmembrane helix</keyword>
<sequence>MEVSLPLIVAGVACVIAIVLTALHWAVSHQKVKRLRAEMSAQQHQLANLKKQLQLFISSLEESQARSMVVADNTEQLKQTIAALQQQIKTLAEQDPDSRMYQRAAEMIQSGASADEVMHNCDIPFAEVQLLMNIHSNKN</sequence>
<dbReference type="Pfam" id="PF10975">
    <property type="entry name" value="DUF2802"/>
    <property type="match status" value="1"/>
</dbReference>
<protein>
    <submittedName>
        <fullName evidence="3">DUF2802 domain-containing protein</fullName>
    </submittedName>
</protein>
<organism evidence="3 4">
    <name type="scientific">Alteromonas gilva</name>
    <dbReference type="NCBI Taxonomy" id="2987522"/>
    <lineage>
        <taxon>Bacteria</taxon>
        <taxon>Pseudomonadati</taxon>
        <taxon>Pseudomonadota</taxon>
        <taxon>Gammaproteobacteria</taxon>
        <taxon>Alteromonadales</taxon>
        <taxon>Alteromonadaceae</taxon>
        <taxon>Alteromonas/Salinimonas group</taxon>
        <taxon>Alteromonas</taxon>
    </lineage>
</organism>
<keyword evidence="2" id="KW-0812">Transmembrane</keyword>